<gene>
    <name evidence="2" type="ORF">GAK29_04029</name>
</gene>
<evidence type="ECO:0000259" key="1">
    <source>
        <dbReference type="Pfam" id="PF07992"/>
    </source>
</evidence>
<sequence length="153" mass="16789">MLYSGAHSLHMALMLPDWGNTILFLNDAISIDTLEPAILQQLNQRNVKLDTRKIAKIENHCDLKFENGEQSQLDGIFVSTFMKISCSWMAKLGLEIDANEYSEAIKTNTMKQTNLHGVYACGDITRSGGSVAFSVADGAMAGVAVHKSYVFGE</sequence>
<dbReference type="AlphaFoldDB" id="A0A833UJZ8"/>
<dbReference type="GO" id="GO:0016491">
    <property type="term" value="F:oxidoreductase activity"/>
    <property type="evidence" value="ECO:0007669"/>
    <property type="project" value="InterPro"/>
</dbReference>
<organism evidence="2 3">
    <name type="scientific">Acinetobacter bereziniae</name>
    <name type="common">Acinetobacter genomosp. 10</name>
    <dbReference type="NCBI Taxonomy" id="106648"/>
    <lineage>
        <taxon>Bacteria</taxon>
        <taxon>Pseudomonadati</taxon>
        <taxon>Pseudomonadota</taxon>
        <taxon>Gammaproteobacteria</taxon>
        <taxon>Moraxellales</taxon>
        <taxon>Moraxellaceae</taxon>
        <taxon>Acinetobacter</taxon>
    </lineage>
</organism>
<accession>A0A833UJZ8</accession>
<feature type="domain" description="FAD/NAD(P)-binding" evidence="1">
    <location>
        <begin position="34"/>
        <end position="131"/>
    </location>
</feature>
<dbReference type="SUPFAM" id="SSF51905">
    <property type="entry name" value="FAD/NAD(P)-binding domain"/>
    <property type="match status" value="1"/>
</dbReference>
<name>A0A833UJZ8_ACIBZ</name>
<comment type="caution">
    <text evidence="2">The sequence shown here is derived from an EMBL/GenBank/DDBJ whole genome shotgun (WGS) entry which is preliminary data.</text>
</comment>
<dbReference type="Proteomes" id="UP000490535">
    <property type="component" value="Unassembled WGS sequence"/>
</dbReference>
<dbReference type="Gene3D" id="3.50.50.60">
    <property type="entry name" value="FAD/NAD(P)-binding domain"/>
    <property type="match status" value="2"/>
</dbReference>
<dbReference type="InterPro" id="IPR036188">
    <property type="entry name" value="FAD/NAD-bd_sf"/>
</dbReference>
<dbReference type="InterPro" id="IPR023753">
    <property type="entry name" value="FAD/NAD-binding_dom"/>
</dbReference>
<dbReference type="Pfam" id="PF07992">
    <property type="entry name" value="Pyr_redox_2"/>
    <property type="match status" value="1"/>
</dbReference>
<reference evidence="3" key="1">
    <citation type="journal article" date="2020" name="MBio">
        <title>Horizontal gene transfer to a defensive symbiont with a reduced genome amongst a multipartite beetle microbiome.</title>
        <authorList>
            <person name="Waterworth S.C."/>
            <person name="Florez L.V."/>
            <person name="Rees E.R."/>
            <person name="Hertweck C."/>
            <person name="Kaltenpoth M."/>
            <person name="Kwan J.C."/>
        </authorList>
    </citation>
    <scope>NUCLEOTIDE SEQUENCE [LARGE SCALE GENOMIC DNA]</scope>
</reference>
<evidence type="ECO:0000313" key="2">
    <source>
        <dbReference type="EMBL" id="KAF1019058.1"/>
    </source>
</evidence>
<dbReference type="EMBL" id="WNDP01000153">
    <property type="protein sequence ID" value="KAF1019058.1"/>
    <property type="molecule type" value="Genomic_DNA"/>
</dbReference>
<protein>
    <submittedName>
        <fullName evidence="2">Ferredoxin--NADP reductase</fullName>
    </submittedName>
</protein>
<proteinExistence type="predicted"/>
<evidence type="ECO:0000313" key="3">
    <source>
        <dbReference type="Proteomes" id="UP000490535"/>
    </source>
</evidence>